<reference evidence="2" key="1">
    <citation type="journal article" date="2020" name="Stud. Mycol.">
        <title>101 Dothideomycetes genomes: a test case for predicting lifestyles and emergence of pathogens.</title>
        <authorList>
            <person name="Haridas S."/>
            <person name="Albert R."/>
            <person name="Binder M."/>
            <person name="Bloem J."/>
            <person name="Labutti K."/>
            <person name="Salamov A."/>
            <person name="Andreopoulos B."/>
            <person name="Baker S."/>
            <person name="Barry K."/>
            <person name="Bills G."/>
            <person name="Bluhm B."/>
            <person name="Cannon C."/>
            <person name="Castanera R."/>
            <person name="Culley D."/>
            <person name="Daum C."/>
            <person name="Ezra D."/>
            <person name="Gonzalez J."/>
            <person name="Henrissat B."/>
            <person name="Kuo A."/>
            <person name="Liang C."/>
            <person name="Lipzen A."/>
            <person name="Lutzoni F."/>
            <person name="Magnuson J."/>
            <person name="Mondo S."/>
            <person name="Nolan M."/>
            <person name="Ohm R."/>
            <person name="Pangilinan J."/>
            <person name="Park H.-J."/>
            <person name="Ramirez L."/>
            <person name="Alfaro M."/>
            <person name="Sun H."/>
            <person name="Tritt A."/>
            <person name="Yoshinaga Y."/>
            <person name="Zwiers L.-H."/>
            <person name="Turgeon B."/>
            <person name="Goodwin S."/>
            <person name="Spatafora J."/>
            <person name="Crous P."/>
            <person name="Grigoriev I."/>
        </authorList>
    </citation>
    <scope>NUCLEOTIDE SEQUENCE</scope>
    <source>
        <strain evidence="2">CBS 116435</strain>
    </source>
</reference>
<organism evidence="2 3">
    <name type="scientific">Polychaeton citri CBS 116435</name>
    <dbReference type="NCBI Taxonomy" id="1314669"/>
    <lineage>
        <taxon>Eukaryota</taxon>
        <taxon>Fungi</taxon>
        <taxon>Dikarya</taxon>
        <taxon>Ascomycota</taxon>
        <taxon>Pezizomycotina</taxon>
        <taxon>Dothideomycetes</taxon>
        <taxon>Dothideomycetidae</taxon>
        <taxon>Capnodiales</taxon>
        <taxon>Capnodiaceae</taxon>
        <taxon>Polychaeton</taxon>
    </lineage>
</organism>
<feature type="compositionally biased region" description="Low complexity" evidence="1">
    <location>
        <begin position="117"/>
        <end position="128"/>
    </location>
</feature>
<feature type="compositionally biased region" description="Acidic residues" evidence="1">
    <location>
        <begin position="164"/>
        <end position="174"/>
    </location>
</feature>
<protein>
    <submittedName>
        <fullName evidence="2">Uncharacterized protein</fullName>
    </submittedName>
</protein>
<feature type="compositionally biased region" description="Basic and acidic residues" evidence="1">
    <location>
        <begin position="286"/>
        <end position="295"/>
    </location>
</feature>
<evidence type="ECO:0000256" key="1">
    <source>
        <dbReference type="SAM" id="MobiDB-lite"/>
    </source>
</evidence>
<feature type="region of interest" description="Disordered" evidence="1">
    <location>
        <begin position="108"/>
        <end position="128"/>
    </location>
</feature>
<evidence type="ECO:0000313" key="3">
    <source>
        <dbReference type="Proteomes" id="UP000799441"/>
    </source>
</evidence>
<accession>A0A9P4QHT3</accession>
<dbReference type="AlphaFoldDB" id="A0A9P4QHT3"/>
<keyword evidence="3" id="KW-1185">Reference proteome</keyword>
<feature type="compositionally biased region" description="Low complexity" evidence="1">
    <location>
        <begin position="1"/>
        <end position="44"/>
    </location>
</feature>
<feature type="compositionally biased region" description="Low complexity" evidence="1">
    <location>
        <begin position="51"/>
        <end position="66"/>
    </location>
</feature>
<proteinExistence type="predicted"/>
<sequence>MNYQQQLAQQQQQQQYGPQSTRRTLSSATSSTSSTSTSAGLSRAPTGSQVRRSTSSRSTASASPTSYVALMRKQKATVWCDRAQHEDPRILAAQRQAKMRAAMEVAGGAHHTGSNAGRTSTSSSGVVGGVRSKIRHHGAVKAQSYQAAGNLSGAGVPMRLSASEVDEGDSDEEPEARYTQKPHQRNGSGRSSLGSGQRMSTAYGQQQGMALGLSNNSSPTESNLGYLPEEQTPVPRGPEGDDYFAHSGGSGGSGGSIQREEGFGSVAQLPQRSAAREQRSTTTTEDLIRRGSVDERTMTMSGVRLFVANPDQD</sequence>
<gene>
    <name evidence="2" type="ORF">K431DRAFT_216018</name>
</gene>
<feature type="compositionally biased region" description="Low complexity" evidence="1">
    <location>
        <begin position="187"/>
        <end position="196"/>
    </location>
</feature>
<comment type="caution">
    <text evidence="2">The sequence shown here is derived from an EMBL/GenBank/DDBJ whole genome shotgun (WGS) entry which is preliminary data.</text>
</comment>
<feature type="compositionally biased region" description="Polar residues" evidence="1">
    <location>
        <begin position="197"/>
        <end position="223"/>
    </location>
</feature>
<dbReference type="OrthoDB" id="5385072at2759"/>
<dbReference type="Proteomes" id="UP000799441">
    <property type="component" value="Unassembled WGS sequence"/>
</dbReference>
<name>A0A9P4QHT3_9PEZI</name>
<dbReference type="EMBL" id="MU003768">
    <property type="protein sequence ID" value="KAF2725136.1"/>
    <property type="molecule type" value="Genomic_DNA"/>
</dbReference>
<feature type="region of interest" description="Disordered" evidence="1">
    <location>
        <begin position="162"/>
        <end position="295"/>
    </location>
</feature>
<evidence type="ECO:0000313" key="2">
    <source>
        <dbReference type="EMBL" id="KAF2725136.1"/>
    </source>
</evidence>
<feature type="region of interest" description="Disordered" evidence="1">
    <location>
        <begin position="1"/>
        <end position="66"/>
    </location>
</feature>